<name>U4L0A8_PYROM</name>
<dbReference type="NCBIfam" id="TIGR01549">
    <property type="entry name" value="HAD-SF-IA-v1"/>
    <property type="match status" value="1"/>
</dbReference>
<dbReference type="EMBL" id="HF935253">
    <property type="protein sequence ID" value="CCX05429.1"/>
    <property type="molecule type" value="Genomic_DNA"/>
</dbReference>
<evidence type="ECO:0000313" key="1">
    <source>
        <dbReference type="EMBL" id="CCX05429.1"/>
    </source>
</evidence>
<dbReference type="InterPro" id="IPR041492">
    <property type="entry name" value="HAD_2"/>
</dbReference>
<proteinExistence type="predicted"/>
<dbReference type="Gene3D" id="1.10.260.80">
    <property type="match status" value="1"/>
</dbReference>
<evidence type="ECO:0000313" key="2">
    <source>
        <dbReference type="Proteomes" id="UP000018144"/>
    </source>
</evidence>
<organism evidence="1 2">
    <name type="scientific">Pyronema omphalodes (strain CBS 100304)</name>
    <name type="common">Pyronema confluens</name>
    <dbReference type="NCBI Taxonomy" id="1076935"/>
    <lineage>
        <taxon>Eukaryota</taxon>
        <taxon>Fungi</taxon>
        <taxon>Dikarya</taxon>
        <taxon>Ascomycota</taxon>
        <taxon>Pezizomycotina</taxon>
        <taxon>Pezizomycetes</taxon>
        <taxon>Pezizales</taxon>
        <taxon>Pyronemataceae</taxon>
        <taxon>Pyronema</taxon>
    </lineage>
</organism>
<dbReference type="SFLD" id="SFLDG01129">
    <property type="entry name" value="C1.5:_HAD__Beta-PGM__Phosphata"/>
    <property type="match status" value="1"/>
</dbReference>
<dbReference type="InterPro" id="IPR006439">
    <property type="entry name" value="HAD-SF_hydro_IA"/>
</dbReference>
<dbReference type="InterPro" id="IPR036412">
    <property type="entry name" value="HAD-like_sf"/>
</dbReference>
<keyword evidence="2" id="KW-1185">Reference proteome</keyword>
<accession>U4L0A8</accession>
<dbReference type="CDD" id="cd01427">
    <property type="entry name" value="HAD_like"/>
    <property type="match status" value="1"/>
</dbReference>
<dbReference type="SFLD" id="SFLDS00003">
    <property type="entry name" value="Haloacid_Dehalogenase"/>
    <property type="match status" value="1"/>
</dbReference>
<dbReference type="Pfam" id="PF13419">
    <property type="entry name" value="HAD_2"/>
    <property type="match status" value="1"/>
</dbReference>
<dbReference type="OMA" id="QTYMFKE"/>
<dbReference type="PANTHER" id="PTHR43885">
    <property type="entry name" value="HALOACID DEHALOGENASE-LIKE HYDROLASE"/>
    <property type="match status" value="1"/>
</dbReference>
<dbReference type="SUPFAM" id="SSF56784">
    <property type="entry name" value="HAD-like"/>
    <property type="match status" value="1"/>
</dbReference>
<dbReference type="OrthoDB" id="426235at2759"/>
<gene>
    <name evidence="1" type="ORF">PCON_05016</name>
</gene>
<dbReference type="Gene3D" id="3.40.50.1000">
    <property type="entry name" value="HAD superfamily/HAD-like"/>
    <property type="match status" value="1"/>
</dbReference>
<sequence>MRYFGGFSRFEDFVRFAAHINAAKAQYRNNMARSRPASTTRTLRFAPLNNNEDAVAGMPVFGGLSGLPAPQLAGIIFDVDGTLTMPQRWMFTKMREALGIDSKTDILHHVACLPEDSGAMELVEAVEREAMMKMEPSKGLLELMGYLENRGIRKGILTRNYEDPVNHLLTHHLPKTLFSPIVTRSFHPPKPSPDGILYIAKQWGLSDARNLIMVGDSMDDMAAGRSAGAATVLLVNDANKELGEHEFTDCVVERLDELIGMLESGFTERARNAEEIREEIQKVGEAMEG</sequence>
<dbReference type="PANTHER" id="PTHR43885:SF1">
    <property type="entry name" value="SUPERFAMILY HYDROLASE, PUTATIVE (AFU_ORTHOLOGUE AFUA_4G13290)-RELATED"/>
    <property type="match status" value="1"/>
</dbReference>
<reference evidence="1 2" key="1">
    <citation type="journal article" date="2013" name="PLoS Genet.">
        <title>The genome and development-dependent transcriptomes of Pyronema confluens: a window into fungal evolution.</title>
        <authorList>
            <person name="Traeger S."/>
            <person name="Altegoer F."/>
            <person name="Freitag M."/>
            <person name="Gabaldon T."/>
            <person name="Kempken F."/>
            <person name="Kumar A."/>
            <person name="Marcet-Houben M."/>
            <person name="Poggeler S."/>
            <person name="Stajich J.E."/>
            <person name="Nowrousian M."/>
        </authorList>
    </citation>
    <scope>NUCLEOTIDE SEQUENCE [LARGE SCALE GENOMIC DNA]</scope>
    <source>
        <strain evidence="2">CBS 100304</strain>
        <tissue evidence="1">Vegetative mycelium</tissue>
    </source>
</reference>
<dbReference type="InterPro" id="IPR023214">
    <property type="entry name" value="HAD_sf"/>
</dbReference>
<keyword evidence="1" id="KW-0378">Hydrolase</keyword>
<dbReference type="GO" id="GO:0016791">
    <property type="term" value="F:phosphatase activity"/>
    <property type="evidence" value="ECO:0007669"/>
    <property type="project" value="UniProtKB-ARBA"/>
</dbReference>
<dbReference type="eggNOG" id="ENOG502QR7R">
    <property type="taxonomic scope" value="Eukaryota"/>
</dbReference>
<dbReference type="STRING" id="1076935.U4L0A8"/>
<dbReference type="AlphaFoldDB" id="U4L0A8"/>
<dbReference type="Proteomes" id="UP000018144">
    <property type="component" value="Unassembled WGS sequence"/>
</dbReference>
<protein>
    <submittedName>
        <fullName evidence="1">Similar to Putative uncharacterized hydrolase YOR131C acc. no. Q12486</fullName>
    </submittedName>
</protein>